<dbReference type="GO" id="GO:0005829">
    <property type="term" value="C:cytosol"/>
    <property type="evidence" value="ECO:0007669"/>
    <property type="project" value="TreeGrafter"/>
</dbReference>
<evidence type="ECO:0000256" key="7">
    <source>
        <dbReference type="ARBA" id="ARBA00058225"/>
    </source>
</evidence>
<dbReference type="PROSITE" id="PS00107">
    <property type="entry name" value="PROTEIN_KINASE_ATP"/>
    <property type="match status" value="1"/>
</dbReference>
<dbReference type="PROSITE" id="PS00108">
    <property type="entry name" value="PROTEIN_KINASE_ST"/>
    <property type="match status" value="1"/>
</dbReference>
<dbReference type="GO" id="GO:0005524">
    <property type="term" value="F:ATP binding"/>
    <property type="evidence" value="ECO:0007669"/>
    <property type="project" value="UniProtKB-UniRule"/>
</dbReference>
<dbReference type="PROSITE" id="PS50011">
    <property type="entry name" value="PROTEIN_KINASE_DOM"/>
    <property type="match status" value="1"/>
</dbReference>
<evidence type="ECO:0000256" key="5">
    <source>
        <dbReference type="ARBA" id="ARBA00022777"/>
    </source>
</evidence>
<dbReference type="PANTHER" id="PTHR24348">
    <property type="entry name" value="SERINE/THREONINE-PROTEIN KINASE UNC-51-RELATED"/>
    <property type="match status" value="1"/>
</dbReference>
<keyword evidence="2" id="KW-0723">Serine/threonine-protein kinase</keyword>
<protein>
    <recommendedName>
        <fullName evidence="9">Protein kinase domain-containing protein</fullName>
    </recommendedName>
</protein>
<dbReference type="PANTHER" id="PTHR24348:SF22">
    <property type="entry name" value="NON-SPECIFIC SERINE_THREONINE PROTEIN KINASE"/>
    <property type="match status" value="1"/>
</dbReference>
<proteinExistence type="inferred from homology"/>
<dbReference type="InterPro" id="IPR011009">
    <property type="entry name" value="Kinase-like_dom_sf"/>
</dbReference>
<dbReference type="CDD" id="cd14009">
    <property type="entry name" value="STKc_ATG1_ULK_like"/>
    <property type="match status" value="1"/>
</dbReference>
<dbReference type="InterPro" id="IPR056281">
    <property type="entry name" value="MIT_ATG1a/b/c"/>
</dbReference>
<keyword evidence="4 8" id="KW-0547">Nucleotide-binding</keyword>
<dbReference type="GO" id="GO:0005776">
    <property type="term" value="C:autophagosome"/>
    <property type="evidence" value="ECO:0007669"/>
    <property type="project" value="TreeGrafter"/>
</dbReference>
<comment type="caution">
    <text evidence="10">The sequence shown here is derived from an EMBL/GenBank/DDBJ whole genome shotgun (WGS) entry which is preliminary data.</text>
</comment>
<name>A0A9D4UTD0_ADICA</name>
<evidence type="ECO:0000259" key="9">
    <source>
        <dbReference type="PROSITE" id="PS50011"/>
    </source>
</evidence>
<dbReference type="GO" id="GO:0010506">
    <property type="term" value="P:regulation of autophagy"/>
    <property type="evidence" value="ECO:0007669"/>
    <property type="project" value="InterPro"/>
</dbReference>
<dbReference type="GO" id="GO:0004674">
    <property type="term" value="F:protein serine/threonine kinase activity"/>
    <property type="evidence" value="ECO:0007669"/>
    <property type="project" value="UniProtKB-KW"/>
</dbReference>
<dbReference type="SMART" id="SM00220">
    <property type="entry name" value="S_TKc"/>
    <property type="match status" value="1"/>
</dbReference>
<dbReference type="InterPro" id="IPR008271">
    <property type="entry name" value="Ser/Thr_kinase_AS"/>
</dbReference>
<dbReference type="InterPro" id="IPR017441">
    <property type="entry name" value="Protein_kinase_ATP_BS"/>
</dbReference>
<dbReference type="FunFam" id="1.10.510.10:FF:000571">
    <property type="entry name" value="Maternal embryonic leucine zipper kinase"/>
    <property type="match status" value="1"/>
</dbReference>
<dbReference type="InterPro" id="IPR000719">
    <property type="entry name" value="Prot_kinase_dom"/>
</dbReference>
<feature type="binding site" evidence="8">
    <location>
        <position position="39"/>
    </location>
    <ligand>
        <name>ATP</name>
        <dbReference type="ChEBI" id="CHEBI:30616"/>
    </ligand>
</feature>
<keyword evidence="11" id="KW-1185">Reference proteome</keyword>
<dbReference type="Gene3D" id="1.10.510.10">
    <property type="entry name" value="Transferase(Phosphotransferase) domain 1"/>
    <property type="match status" value="1"/>
</dbReference>
<dbReference type="GO" id="GO:0000045">
    <property type="term" value="P:autophagosome assembly"/>
    <property type="evidence" value="ECO:0007669"/>
    <property type="project" value="TreeGrafter"/>
</dbReference>
<evidence type="ECO:0000313" key="11">
    <source>
        <dbReference type="Proteomes" id="UP000886520"/>
    </source>
</evidence>
<dbReference type="EMBL" id="JABFUD020000011">
    <property type="protein sequence ID" value="KAI5073744.1"/>
    <property type="molecule type" value="Genomic_DNA"/>
</dbReference>
<reference evidence="10" key="1">
    <citation type="submission" date="2021-01" db="EMBL/GenBank/DDBJ databases">
        <title>Adiantum capillus-veneris genome.</title>
        <authorList>
            <person name="Fang Y."/>
            <person name="Liao Q."/>
        </authorList>
    </citation>
    <scope>NUCLEOTIDE SEQUENCE</scope>
    <source>
        <strain evidence="10">H3</strain>
        <tissue evidence="10">Leaf</tissue>
    </source>
</reference>
<evidence type="ECO:0000256" key="2">
    <source>
        <dbReference type="ARBA" id="ARBA00022527"/>
    </source>
</evidence>
<evidence type="ECO:0000313" key="10">
    <source>
        <dbReference type="EMBL" id="KAI5073744.1"/>
    </source>
</evidence>
<dbReference type="Pfam" id="PF00069">
    <property type="entry name" value="Pkinase"/>
    <property type="match status" value="1"/>
</dbReference>
<dbReference type="GO" id="GO:0016020">
    <property type="term" value="C:membrane"/>
    <property type="evidence" value="ECO:0007669"/>
    <property type="project" value="TreeGrafter"/>
</dbReference>
<gene>
    <name evidence="10" type="ORF">GOP47_0011757</name>
</gene>
<feature type="domain" description="Protein kinase" evidence="9">
    <location>
        <begin position="10"/>
        <end position="265"/>
    </location>
</feature>
<keyword evidence="5" id="KW-0418">Kinase</keyword>
<evidence type="ECO:0000256" key="3">
    <source>
        <dbReference type="ARBA" id="ARBA00022679"/>
    </source>
</evidence>
<dbReference type="GO" id="GO:0000407">
    <property type="term" value="C:phagophore assembly site"/>
    <property type="evidence" value="ECO:0007669"/>
    <property type="project" value="TreeGrafter"/>
</dbReference>
<evidence type="ECO:0000256" key="1">
    <source>
        <dbReference type="ARBA" id="ARBA00006234"/>
    </source>
</evidence>
<dbReference type="SUPFAM" id="SSF56112">
    <property type="entry name" value="Protein kinase-like (PK-like)"/>
    <property type="match status" value="1"/>
</dbReference>
<accession>A0A9D4UTD0</accession>
<evidence type="ECO:0000256" key="4">
    <source>
        <dbReference type="ARBA" id="ARBA00022741"/>
    </source>
</evidence>
<dbReference type="AlphaFoldDB" id="A0A9D4UTD0"/>
<dbReference type="FunFam" id="3.30.200.20:FF:000003">
    <property type="entry name" value="Non-specific serine/threonine protein kinase"/>
    <property type="match status" value="1"/>
</dbReference>
<organism evidence="10 11">
    <name type="scientific">Adiantum capillus-veneris</name>
    <name type="common">Maidenhair fern</name>
    <dbReference type="NCBI Taxonomy" id="13818"/>
    <lineage>
        <taxon>Eukaryota</taxon>
        <taxon>Viridiplantae</taxon>
        <taxon>Streptophyta</taxon>
        <taxon>Embryophyta</taxon>
        <taxon>Tracheophyta</taxon>
        <taxon>Polypodiopsida</taxon>
        <taxon>Polypodiidae</taxon>
        <taxon>Polypodiales</taxon>
        <taxon>Pteridineae</taxon>
        <taxon>Pteridaceae</taxon>
        <taxon>Vittarioideae</taxon>
        <taxon>Adiantum</taxon>
    </lineage>
</organism>
<comment type="function">
    <text evidence="7">CIPK serine-threonine protein kinases interact with CBL proteins. Binding of a CBL protein to the regulatory NAF domain of CIPK protein lead to the activation of the kinase in a calcium-dependent manner.</text>
</comment>
<dbReference type="InterPro" id="IPR045269">
    <property type="entry name" value="Atg1-like"/>
</dbReference>
<evidence type="ECO:0000256" key="8">
    <source>
        <dbReference type="PROSITE-ProRule" id="PRU10141"/>
    </source>
</evidence>
<keyword evidence="6 8" id="KW-0067">ATP-binding</keyword>
<dbReference type="Proteomes" id="UP000886520">
    <property type="component" value="Chromosome 11"/>
</dbReference>
<dbReference type="OrthoDB" id="346907at2759"/>
<comment type="similarity">
    <text evidence="1">Belongs to the protein kinase superfamily. CAMK Ser/Thr protein kinase family. SNF1 subfamily.</text>
</comment>
<sequence length="648" mass="71095">MAGQRMVGDYMLTQHLGTGSFAVVWKGKHRHTGAEVAIKEIASDKLTRKLCENLMSEINILKKTNHPNIIRLYDTISASNRIYLVLEFCAGGDLGAYINRHGKVPEATARHFMWQLGAGLQILRANNLIHRDLKPQNLLLSSSDTNAVLKIADFGFARSLQPQGMAETLCGSPLYMAPEILQSKKYDAKADLWSVGTILYQLVTGQPPFTGQSPYQLLQNIQKSTYLHFPNSALHPECIDLCRKLLRKDPVERLSFEEFFNHSFIAEPVRHEPTYCSSGETLRCSAEARSFQEEPMPFLLDEDPQFISASPTSNANTTHKATPFSALRGSGERDATLTLRERKGMLQRERGSSTHKNESLDAKPSKAIASEGLRTGAEGEQCGLAISHSKGAMIDSMEVLEKEYVLVSVPVTSTDAISFSASEQSTCVGQQSPCKNPQKVSMVNTPLPKAVFSEEAGASEDLLDIGFARANRLTRLQVLHKCAETIADLAHNKCVGGQFLEAFSMHLVCLAVWKEALSTSRKAGGFDTHTRGENENRKFSLDFLCIPENECGFETLCSRVEQRFCAAVEQAEGLAPHVQGLDGNTEIPDPMEIIYQAALAAGKTAAVDELMGNLANAAAAYSKAATILYFLLVEAAALPITPRLLLER</sequence>
<evidence type="ECO:0000256" key="6">
    <source>
        <dbReference type="ARBA" id="ARBA00022840"/>
    </source>
</evidence>
<dbReference type="Pfam" id="PF24497">
    <property type="entry name" value="MIT_ATG1"/>
    <property type="match status" value="1"/>
</dbReference>
<keyword evidence="3" id="KW-0808">Transferase</keyword>